<reference evidence="3 4" key="1">
    <citation type="submission" date="2016-10" db="EMBL/GenBank/DDBJ databases">
        <authorList>
            <person name="Varghese N."/>
            <person name="Submissions S."/>
        </authorList>
    </citation>
    <scope>NUCLEOTIDE SEQUENCE [LARGE SCALE GENOMIC DNA]</scope>
    <source>
        <strain evidence="3 4">DSM 16525</strain>
    </source>
</reference>
<dbReference type="EMBL" id="BJXR01000009">
    <property type="protein sequence ID" value="GEN05460.1"/>
    <property type="molecule type" value="Genomic_DNA"/>
</dbReference>
<feature type="chain" id="PRO_5022706712" description="DUF1585 domain-containing protein" evidence="1">
    <location>
        <begin position="24"/>
        <end position="679"/>
    </location>
</feature>
<sequence>MLRERCLAILAGAALFLALPASADEAAVCAPVAKVRPERHLRQLTLDLLGRPPTWDEYKAVQAKGAVTQEDIQKMMDSEGFYTRIRNFHRALIRSNISGSVNNNGNSRLGGNGTTTAFGFANNPSTALRGVNGQSCNSDIEQSACLTQTQDPHAAPLTAATRTSCNDAMGVPMPVSFDYDTNFYRCTDLAAATTNAVTDCSQLTAAPSSNAWAKYRYFCDNRGSGTGIKPFLCLPDPAKNTTSALTVETKDASGYVISFDHPNPDSKPSLTTLKRCTLDLNINNNIKGAYAPVRGCIQREGFVNRPAGYWAPEGAPATVKVCAIEAQERVENPWTRESCEAARFANDRSCGCGVGMRRCEVPAIGATTDPLYVRNVYDLRVAAFNDEPLRIADSVIRNDEPYYNILTTRRSFVNGPLSELYRQRQGVGVFNVTAPAPLEAIPAVAYADTATWQPYTRDEAHSGILTTPSFLYRFPTHRARVSEFYEAFLCKTFVPASDGNLPAPEDACNRENNLAKRCGCNYCHATIEPTGAHWGRYGERTAQFLNPDQFPRLDPKCRDCAIAGDTNCGGECSQYVMQAYDGDGASSLGMLKTYLYRTADEEQNIEAGPRLLVERMFQSGELERCTVKRVWNEFLGRPMSAEEQRMYLAPLASEFAKNGHRFKALIERVVTTDAYRRID</sequence>
<dbReference type="STRING" id="1334629.MFUL124B02_05915"/>
<dbReference type="AlphaFoldDB" id="A0A511SU64"/>
<dbReference type="Proteomes" id="UP000321514">
    <property type="component" value="Unassembled WGS sequence"/>
</dbReference>
<evidence type="ECO:0000313" key="2">
    <source>
        <dbReference type="EMBL" id="GEN05460.1"/>
    </source>
</evidence>
<keyword evidence="1" id="KW-0732">Signal</keyword>
<proteinExistence type="predicted"/>
<protein>
    <recommendedName>
        <fullName evidence="6">DUF1585 domain-containing protein</fullName>
    </recommendedName>
</protein>
<accession>A0A511SU64</accession>
<reference evidence="2 5" key="2">
    <citation type="submission" date="2019-07" db="EMBL/GenBank/DDBJ databases">
        <title>Whole genome shotgun sequence of Myxococcus fulvus NBRC 100333.</title>
        <authorList>
            <person name="Hosoyama A."/>
            <person name="Uohara A."/>
            <person name="Ohji S."/>
            <person name="Ichikawa N."/>
        </authorList>
    </citation>
    <scope>NUCLEOTIDE SEQUENCE [LARGE SCALE GENOMIC DNA]</scope>
    <source>
        <strain evidence="2 5">NBRC 100333</strain>
    </source>
</reference>
<name>A0A511SU64_MYXFU</name>
<feature type="signal peptide" evidence="1">
    <location>
        <begin position="1"/>
        <end position="23"/>
    </location>
</feature>
<evidence type="ECO:0008006" key="6">
    <source>
        <dbReference type="Google" id="ProtNLM"/>
    </source>
</evidence>
<evidence type="ECO:0000313" key="3">
    <source>
        <dbReference type="EMBL" id="SET06269.1"/>
    </source>
</evidence>
<gene>
    <name evidence="2" type="ORF">MFU01_04970</name>
    <name evidence="3" type="ORF">SAMN05443572_101992</name>
</gene>
<dbReference type="OrthoDB" id="5480349at2"/>
<comment type="caution">
    <text evidence="2">The sequence shown here is derived from an EMBL/GenBank/DDBJ whole genome shotgun (WGS) entry which is preliminary data.</text>
</comment>
<dbReference type="RefSeq" id="WP_074949359.1">
    <property type="nucleotide sequence ID" value="NZ_BJXR01000009.1"/>
</dbReference>
<dbReference type="EMBL" id="FOIB01000001">
    <property type="protein sequence ID" value="SET06269.1"/>
    <property type="molecule type" value="Genomic_DNA"/>
</dbReference>
<organism evidence="2 5">
    <name type="scientific">Myxococcus fulvus</name>
    <dbReference type="NCBI Taxonomy" id="33"/>
    <lineage>
        <taxon>Bacteria</taxon>
        <taxon>Pseudomonadati</taxon>
        <taxon>Myxococcota</taxon>
        <taxon>Myxococcia</taxon>
        <taxon>Myxococcales</taxon>
        <taxon>Cystobacterineae</taxon>
        <taxon>Myxococcaceae</taxon>
        <taxon>Myxococcus</taxon>
    </lineage>
</organism>
<dbReference type="Proteomes" id="UP000183760">
    <property type="component" value="Unassembled WGS sequence"/>
</dbReference>
<evidence type="ECO:0000313" key="5">
    <source>
        <dbReference type="Proteomes" id="UP000321514"/>
    </source>
</evidence>
<evidence type="ECO:0000256" key="1">
    <source>
        <dbReference type="SAM" id="SignalP"/>
    </source>
</evidence>
<keyword evidence="4" id="KW-1185">Reference proteome</keyword>
<evidence type="ECO:0000313" key="4">
    <source>
        <dbReference type="Proteomes" id="UP000183760"/>
    </source>
</evidence>